<evidence type="ECO:0000313" key="2">
    <source>
        <dbReference type="Proteomes" id="UP000499080"/>
    </source>
</evidence>
<dbReference type="Proteomes" id="UP000499080">
    <property type="component" value="Unassembled WGS sequence"/>
</dbReference>
<dbReference type="EMBL" id="BGPR01000115">
    <property type="protein sequence ID" value="GBL95901.1"/>
    <property type="molecule type" value="Genomic_DNA"/>
</dbReference>
<accession>A0A4Y2BUG1</accession>
<protein>
    <submittedName>
        <fullName evidence="1">Uncharacterized protein</fullName>
    </submittedName>
</protein>
<organism evidence="1 2">
    <name type="scientific">Araneus ventricosus</name>
    <name type="common">Orbweaver spider</name>
    <name type="synonym">Epeira ventricosa</name>
    <dbReference type="NCBI Taxonomy" id="182803"/>
    <lineage>
        <taxon>Eukaryota</taxon>
        <taxon>Metazoa</taxon>
        <taxon>Ecdysozoa</taxon>
        <taxon>Arthropoda</taxon>
        <taxon>Chelicerata</taxon>
        <taxon>Arachnida</taxon>
        <taxon>Araneae</taxon>
        <taxon>Araneomorphae</taxon>
        <taxon>Entelegynae</taxon>
        <taxon>Araneoidea</taxon>
        <taxon>Araneidae</taxon>
        <taxon>Araneus</taxon>
    </lineage>
</organism>
<proteinExistence type="predicted"/>
<reference evidence="1 2" key="1">
    <citation type="journal article" date="2019" name="Sci. Rep.">
        <title>Orb-weaving spider Araneus ventricosus genome elucidates the spidroin gene catalogue.</title>
        <authorList>
            <person name="Kono N."/>
            <person name="Nakamura H."/>
            <person name="Ohtoshi R."/>
            <person name="Moran D.A.P."/>
            <person name="Shinohara A."/>
            <person name="Yoshida Y."/>
            <person name="Fujiwara M."/>
            <person name="Mori M."/>
            <person name="Tomita M."/>
            <person name="Arakawa K."/>
        </authorList>
    </citation>
    <scope>NUCLEOTIDE SEQUENCE [LARGE SCALE GENOMIC DNA]</scope>
</reference>
<dbReference type="AlphaFoldDB" id="A0A4Y2BUG1"/>
<gene>
    <name evidence="1" type="ORF">AVEN_227137_1</name>
</gene>
<keyword evidence="2" id="KW-1185">Reference proteome</keyword>
<name>A0A4Y2BUG1_ARAVE</name>
<sequence>MTSALGVKPGTPIGVRPDRVEFLSEKSHDSLVIAKVCHQNRSYDELRWRTFERLVAGQSEMVQRSMVKSVTNNDIQVMESFPNCRYHHQ</sequence>
<comment type="caution">
    <text evidence="1">The sequence shown here is derived from an EMBL/GenBank/DDBJ whole genome shotgun (WGS) entry which is preliminary data.</text>
</comment>
<evidence type="ECO:0000313" key="1">
    <source>
        <dbReference type="EMBL" id="GBL95901.1"/>
    </source>
</evidence>